<comment type="caution">
    <text evidence="1">The sequence shown here is derived from an EMBL/GenBank/DDBJ whole genome shotgun (WGS) entry which is preliminary data.</text>
</comment>
<dbReference type="EMBL" id="QRGO01000004">
    <property type="protein sequence ID" value="RDV01028.1"/>
    <property type="molecule type" value="Genomic_DNA"/>
</dbReference>
<evidence type="ECO:0000313" key="1">
    <source>
        <dbReference type="EMBL" id="RDV01028.1"/>
    </source>
</evidence>
<sequence>MDFRLRTNRYDPLCRLYPGRVLVKMLDPYYRSVTFAKQGDYQVHGATVRMAGRVVSKLKDKDIPGKTDSLLPLMAAPKEAPKAELKKAS</sequence>
<evidence type="ECO:0000313" key="2">
    <source>
        <dbReference type="Proteomes" id="UP000263993"/>
    </source>
</evidence>
<dbReference type="RefSeq" id="WP_115518954.1">
    <property type="nucleotide sequence ID" value="NZ_QRGO01000004.1"/>
</dbReference>
<proteinExistence type="predicted"/>
<keyword evidence="2" id="KW-1185">Reference proteome</keyword>
<organism evidence="1 2">
    <name type="scientific">Undibacter mobilis</name>
    <dbReference type="NCBI Taxonomy" id="2292256"/>
    <lineage>
        <taxon>Bacteria</taxon>
        <taxon>Pseudomonadati</taxon>
        <taxon>Pseudomonadota</taxon>
        <taxon>Alphaproteobacteria</taxon>
        <taxon>Hyphomicrobiales</taxon>
        <taxon>Nitrobacteraceae</taxon>
        <taxon>Undibacter</taxon>
    </lineage>
</organism>
<name>A0A371B0E6_9BRAD</name>
<reference evidence="2" key="1">
    <citation type="submission" date="2018-08" db="EMBL/GenBank/DDBJ databases">
        <authorList>
            <person name="Kim S.-J."/>
            <person name="Jung G.-Y."/>
        </authorList>
    </citation>
    <scope>NUCLEOTIDE SEQUENCE [LARGE SCALE GENOMIC DNA]</scope>
    <source>
        <strain evidence="2">GY_H</strain>
    </source>
</reference>
<protein>
    <submittedName>
        <fullName evidence="1">Uncharacterized protein</fullName>
    </submittedName>
</protein>
<dbReference type="AlphaFoldDB" id="A0A371B0E6"/>
<gene>
    <name evidence="1" type="ORF">DXH78_19525</name>
</gene>
<accession>A0A371B0E6</accession>
<dbReference type="Proteomes" id="UP000263993">
    <property type="component" value="Unassembled WGS sequence"/>
</dbReference>